<dbReference type="PROSITE" id="PS00622">
    <property type="entry name" value="HTH_LUXR_1"/>
    <property type="match status" value="1"/>
</dbReference>
<proteinExistence type="predicted"/>
<dbReference type="GO" id="GO:0003677">
    <property type="term" value="F:DNA binding"/>
    <property type="evidence" value="ECO:0007669"/>
    <property type="project" value="UniProtKB-KW"/>
</dbReference>
<evidence type="ECO:0000313" key="6">
    <source>
        <dbReference type="EMBL" id="SJZ71738.1"/>
    </source>
</evidence>
<dbReference type="InterPro" id="IPR001789">
    <property type="entry name" value="Sig_transdc_resp-reg_receiver"/>
</dbReference>
<organism evidence="6 7">
    <name type="scientific">Sediminibacterium ginsengisoli</name>
    <dbReference type="NCBI Taxonomy" id="413434"/>
    <lineage>
        <taxon>Bacteria</taxon>
        <taxon>Pseudomonadati</taxon>
        <taxon>Bacteroidota</taxon>
        <taxon>Chitinophagia</taxon>
        <taxon>Chitinophagales</taxon>
        <taxon>Chitinophagaceae</taxon>
        <taxon>Sediminibacterium</taxon>
    </lineage>
</organism>
<dbReference type="PROSITE" id="PS50043">
    <property type="entry name" value="HTH_LUXR_2"/>
    <property type="match status" value="1"/>
</dbReference>
<dbReference type="SMART" id="SM00421">
    <property type="entry name" value="HTH_LUXR"/>
    <property type="match status" value="1"/>
</dbReference>
<dbReference type="CDD" id="cd06170">
    <property type="entry name" value="LuxR_C_like"/>
    <property type="match status" value="1"/>
</dbReference>
<evidence type="ECO:0000259" key="4">
    <source>
        <dbReference type="PROSITE" id="PS50043"/>
    </source>
</evidence>
<dbReference type="Pfam" id="PF00196">
    <property type="entry name" value="GerE"/>
    <property type="match status" value="1"/>
</dbReference>
<sequence length="213" mass="24235">MIKIALVDDHVILRKSLAVLIGMLKDFEVVIEAGNGEDFIEQLKTKPLPEIALLDITMPVMDGVETAKWIKQHHPHIKVVALSMIKNDLVVIRMLKNGARGYILKDCEPEELREALHQVNERGYYYNELITPKMKARGSKPDDDSPLRVMMNEKELAFLRWACTDKTYKEIADEMGVSARTVDGYRDALFQKLDVTTRVGLAIYAIKNNIVLL</sequence>
<dbReference type="Proteomes" id="UP000190888">
    <property type="component" value="Unassembled WGS sequence"/>
</dbReference>
<gene>
    <name evidence="6" type="ORF">SAMN04488132_1041</name>
</gene>
<dbReference type="PANTHER" id="PTHR43214">
    <property type="entry name" value="TWO-COMPONENT RESPONSE REGULATOR"/>
    <property type="match status" value="1"/>
</dbReference>
<dbReference type="InterPro" id="IPR011006">
    <property type="entry name" value="CheY-like_superfamily"/>
</dbReference>
<dbReference type="CDD" id="cd17535">
    <property type="entry name" value="REC_NarL-like"/>
    <property type="match status" value="1"/>
</dbReference>
<dbReference type="InterPro" id="IPR058245">
    <property type="entry name" value="NreC/VraR/RcsB-like_REC"/>
</dbReference>
<name>A0A1T4MYM1_9BACT</name>
<dbReference type="InterPro" id="IPR039420">
    <property type="entry name" value="WalR-like"/>
</dbReference>
<dbReference type="InterPro" id="IPR016032">
    <property type="entry name" value="Sig_transdc_resp-reg_C-effctor"/>
</dbReference>
<dbReference type="RefSeq" id="WP_078830993.1">
    <property type="nucleotide sequence ID" value="NZ_FUWH01000004.1"/>
</dbReference>
<dbReference type="Pfam" id="PF00072">
    <property type="entry name" value="Response_reg"/>
    <property type="match status" value="1"/>
</dbReference>
<evidence type="ECO:0000256" key="1">
    <source>
        <dbReference type="ARBA" id="ARBA00022553"/>
    </source>
</evidence>
<dbReference type="GO" id="GO:0006355">
    <property type="term" value="P:regulation of DNA-templated transcription"/>
    <property type="evidence" value="ECO:0007669"/>
    <property type="project" value="InterPro"/>
</dbReference>
<dbReference type="InterPro" id="IPR000792">
    <property type="entry name" value="Tscrpt_reg_LuxR_C"/>
</dbReference>
<dbReference type="OrthoDB" id="9797341at2"/>
<evidence type="ECO:0000256" key="3">
    <source>
        <dbReference type="PROSITE-ProRule" id="PRU00169"/>
    </source>
</evidence>
<evidence type="ECO:0000256" key="2">
    <source>
        <dbReference type="ARBA" id="ARBA00023125"/>
    </source>
</evidence>
<accession>A0A1T4MYM1</accession>
<dbReference type="GO" id="GO:0000160">
    <property type="term" value="P:phosphorelay signal transduction system"/>
    <property type="evidence" value="ECO:0007669"/>
    <property type="project" value="InterPro"/>
</dbReference>
<feature type="modified residue" description="4-aspartylphosphate" evidence="3">
    <location>
        <position position="55"/>
    </location>
</feature>
<evidence type="ECO:0000259" key="5">
    <source>
        <dbReference type="PROSITE" id="PS50110"/>
    </source>
</evidence>
<dbReference type="PROSITE" id="PS50110">
    <property type="entry name" value="RESPONSE_REGULATORY"/>
    <property type="match status" value="1"/>
</dbReference>
<dbReference type="EMBL" id="FUWH01000004">
    <property type="protein sequence ID" value="SJZ71738.1"/>
    <property type="molecule type" value="Genomic_DNA"/>
</dbReference>
<keyword evidence="2 6" id="KW-0238">DNA-binding</keyword>
<protein>
    <submittedName>
        <fullName evidence="6">DNA-binding response regulator, NarL/FixJ family, contains REC and HTH domains</fullName>
    </submittedName>
</protein>
<dbReference type="PANTHER" id="PTHR43214:SF43">
    <property type="entry name" value="TWO-COMPONENT RESPONSE REGULATOR"/>
    <property type="match status" value="1"/>
</dbReference>
<dbReference type="AlphaFoldDB" id="A0A1T4MYM1"/>
<dbReference type="Gene3D" id="3.40.50.2300">
    <property type="match status" value="1"/>
</dbReference>
<evidence type="ECO:0000313" key="7">
    <source>
        <dbReference type="Proteomes" id="UP000190888"/>
    </source>
</evidence>
<keyword evidence="1 3" id="KW-0597">Phosphoprotein</keyword>
<dbReference type="SUPFAM" id="SSF52172">
    <property type="entry name" value="CheY-like"/>
    <property type="match status" value="1"/>
</dbReference>
<dbReference type="STRING" id="413434.SAMN04488132_1041"/>
<keyword evidence="7" id="KW-1185">Reference proteome</keyword>
<reference evidence="6 7" key="1">
    <citation type="submission" date="2017-02" db="EMBL/GenBank/DDBJ databases">
        <authorList>
            <person name="Peterson S.W."/>
        </authorList>
    </citation>
    <scope>NUCLEOTIDE SEQUENCE [LARGE SCALE GENOMIC DNA]</scope>
    <source>
        <strain evidence="6 7">DSM 22335</strain>
    </source>
</reference>
<dbReference type="SMART" id="SM00448">
    <property type="entry name" value="REC"/>
    <property type="match status" value="1"/>
</dbReference>
<feature type="domain" description="Response regulatory" evidence="5">
    <location>
        <begin position="3"/>
        <end position="120"/>
    </location>
</feature>
<feature type="domain" description="HTH luxR-type" evidence="4">
    <location>
        <begin position="144"/>
        <end position="209"/>
    </location>
</feature>
<dbReference type="SUPFAM" id="SSF46894">
    <property type="entry name" value="C-terminal effector domain of the bipartite response regulators"/>
    <property type="match status" value="1"/>
</dbReference>